<evidence type="ECO:0000256" key="4">
    <source>
        <dbReference type="ARBA" id="ARBA00023242"/>
    </source>
</evidence>
<feature type="compositionally biased region" description="Low complexity" evidence="5">
    <location>
        <begin position="190"/>
        <end position="200"/>
    </location>
</feature>
<feature type="compositionally biased region" description="Basic and acidic residues" evidence="5">
    <location>
        <begin position="305"/>
        <end position="325"/>
    </location>
</feature>
<dbReference type="SMART" id="SM00066">
    <property type="entry name" value="GAL4"/>
    <property type="match status" value="1"/>
</dbReference>
<keyword evidence="1" id="KW-0805">Transcription regulation</keyword>
<reference evidence="8" key="1">
    <citation type="journal article" date="2015" name="BMC Genomics">
        <title>Genomic and transcriptomic analysis of the endophytic fungus Pestalotiopsis fici reveals its lifestyle and high potential for synthesis of natural products.</title>
        <authorList>
            <person name="Wang X."/>
            <person name="Zhang X."/>
            <person name="Liu L."/>
            <person name="Xiang M."/>
            <person name="Wang W."/>
            <person name="Sun X."/>
            <person name="Che Y."/>
            <person name="Guo L."/>
            <person name="Liu G."/>
            <person name="Guo L."/>
            <person name="Wang C."/>
            <person name="Yin W.B."/>
            <person name="Stadler M."/>
            <person name="Zhang X."/>
            <person name="Liu X."/>
        </authorList>
    </citation>
    <scope>NUCLEOTIDE SEQUENCE [LARGE SCALE GENOMIC DNA]</scope>
    <source>
        <strain evidence="8">W106-1 / CGMCC3.15140</strain>
    </source>
</reference>
<dbReference type="AlphaFoldDB" id="W3XH90"/>
<dbReference type="GeneID" id="19267820"/>
<keyword evidence="2" id="KW-0238">DNA-binding</keyword>
<dbReference type="SUPFAM" id="SSF57701">
    <property type="entry name" value="Zn2/Cys6 DNA-binding domain"/>
    <property type="match status" value="1"/>
</dbReference>
<dbReference type="GO" id="GO:0000978">
    <property type="term" value="F:RNA polymerase II cis-regulatory region sequence-specific DNA binding"/>
    <property type="evidence" value="ECO:0007669"/>
    <property type="project" value="TreeGrafter"/>
</dbReference>
<dbReference type="OMA" id="CKKTGND"/>
<feature type="region of interest" description="Disordered" evidence="5">
    <location>
        <begin position="273"/>
        <end position="450"/>
    </location>
</feature>
<dbReference type="SMR" id="W3XH90"/>
<dbReference type="KEGG" id="pfy:PFICI_02807"/>
<dbReference type="RefSeq" id="XP_007829579.1">
    <property type="nucleotide sequence ID" value="XM_007831388.1"/>
</dbReference>
<evidence type="ECO:0000259" key="6">
    <source>
        <dbReference type="PROSITE" id="PS50048"/>
    </source>
</evidence>
<feature type="compositionally biased region" description="Basic and acidic residues" evidence="5">
    <location>
        <begin position="1"/>
        <end position="17"/>
    </location>
</feature>
<evidence type="ECO:0000256" key="3">
    <source>
        <dbReference type="ARBA" id="ARBA00023163"/>
    </source>
</evidence>
<dbReference type="InterPro" id="IPR001138">
    <property type="entry name" value="Zn2Cys6_DnaBD"/>
</dbReference>
<evidence type="ECO:0000256" key="5">
    <source>
        <dbReference type="SAM" id="MobiDB-lite"/>
    </source>
</evidence>
<evidence type="ECO:0000256" key="1">
    <source>
        <dbReference type="ARBA" id="ARBA00023015"/>
    </source>
</evidence>
<dbReference type="eggNOG" id="ENOG502S6QC">
    <property type="taxonomic scope" value="Eukaryota"/>
</dbReference>
<dbReference type="GO" id="GO:0000981">
    <property type="term" value="F:DNA-binding transcription factor activity, RNA polymerase II-specific"/>
    <property type="evidence" value="ECO:0007669"/>
    <property type="project" value="InterPro"/>
</dbReference>
<gene>
    <name evidence="7" type="ORF">PFICI_02807</name>
</gene>
<dbReference type="Gene3D" id="4.10.240.10">
    <property type="entry name" value="Zn(2)-C6 fungal-type DNA-binding domain"/>
    <property type="match status" value="1"/>
</dbReference>
<dbReference type="HOGENOM" id="CLU_029878_0_0_1"/>
<dbReference type="PANTHER" id="PTHR47424">
    <property type="entry name" value="REGULATORY PROTEIN GAL4"/>
    <property type="match status" value="1"/>
</dbReference>
<dbReference type="OrthoDB" id="5401558at2759"/>
<dbReference type="GO" id="GO:0005634">
    <property type="term" value="C:nucleus"/>
    <property type="evidence" value="ECO:0007669"/>
    <property type="project" value="TreeGrafter"/>
</dbReference>
<dbReference type="InterPro" id="IPR036864">
    <property type="entry name" value="Zn2-C6_fun-type_DNA-bd_sf"/>
</dbReference>
<dbReference type="Pfam" id="PF00172">
    <property type="entry name" value="Zn_clus"/>
    <property type="match status" value="1"/>
</dbReference>
<dbReference type="CDD" id="cd00067">
    <property type="entry name" value="GAL4"/>
    <property type="match status" value="1"/>
</dbReference>
<dbReference type="EMBL" id="KI912110">
    <property type="protein sequence ID" value="ETS84782.1"/>
    <property type="molecule type" value="Genomic_DNA"/>
</dbReference>
<feature type="domain" description="Zn(2)-C6 fungal-type" evidence="6">
    <location>
        <begin position="208"/>
        <end position="242"/>
    </location>
</feature>
<dbReference type="GO" id="GO:0000435">
    <property type="term" value="P:positive regulation of transcription from RNA polymerase II promoter by galactose"/>
    <property type="evidence" value="ECO:0007669"/>
    <property type="project" value="TreeGrafter"/>
</dbReference>
<feature type="region of interest" description="Disordered" evidence="5">
    <location>
        <begin position="1"/>
        <end position="200"/>
    </location>
</feature>
<feature type="compositionally biased region" description="Low complexity" evidence="5">
    <location>
        <begin position="69"/>
        <end position="85"/>
    </location>
</feature>
<dbReference type="PROSITE" id="PS00463">
    <property type="entry name" value="ZN2_CY6_FUNGAL_1"/>
    <property type="match status" value="1"/>
</dbReference>
<proteinExistence type="predicted"/>
<feature type="compositionally biased region" description="Pro residues" evidence="5">
    <location>
        <begin position="109"/>
        <end position="122"/>
    </location>
</feature>
<dbReference type="GO" id="GO:0008270">
    <property type="term" value="F:zinc ion binding"/>
    <property type="evidence" value="ECO:0007669"/>
    <property type="project" value="InterPro"/>
</dbReference>
<sequence length="450" mass="48128">MAEEHRHRGQPRNDQHESQYPPLPGEEEDRARGLPHHPRPAMAAGAVTLPSIQDPSGPYGQPPARVWDSRSASSAYGASPSSANGYPPPGNAAPPSSHSNYSPPHQSSYPPPPSSYLPPVQPHPTDARGSYPPPPPPQAGRMPPSIYGTPPQAHHSMMQQQSPYSRDSYGYPYGADRGYPGDYGQGGPGQAAMHHPQQAAPRQRTSIACRYCRRRKIRCSGYQNSPGGKCSNCMKMNQECVFQPVSSSASTAFVPVSALQNIPAGTQLYGAYGQPLHGSGAPPYPPPGQYDQPLPSPTGSFGGYPDDRADASRRRQRPPEEDHAVRLPPPTTFPDDNIRRRSPSSSSSPNHLAPYGPLSTQPPQPGYDGRTPPQPVYDGRTPPQPLYDGRTPPPRGSPLGAAVPPPPPATGPPPTTSGTSSNSVMSLGSIMDSNHDIDRGMLGRLNQRKK</sequence>
<keyword evidence="8" id="KW-1185">Reference proteome</keyword>
<feature type="compositionally biased region" description="Pro residues" evidence="5">
    <location>
        <begin position="403"/>
        <end position="415"/>
    </location>
</feature>
<accession>W3XH90</accession>
<protein>
    <recommendedName>
        <fullName evidence="6">Zn(2)-C6 fungal-type domain-containing protein</fullName>
    </recommendedName>
</protein>
<dbReference type="PROSITE" id="PS50048">
    <property type="entry name" value="ZN2_CY6_FUNGAL_2"/>
    <property type="match status" value="1"/>
</dbReference>
<dbReference type="InParanoid" id="W3XH90"/>
<feature type="compositionally biased region" description="Low complexity" evidence="5">
    <location>
        <begin position="93"/>
        <end position="108"/>
    </location>
</feature>
<organism evidence="7 8">
    <name type="scientific">Pestalotiopsis fici (strain W106-1 / CGMCC3.15140)</name>
    <dbReference type="NCBI Taxonomy" id="1229662"/>
    <lineage>
        <taxon>Eukaryota</taxon>
        <taxon>Fungi</taxon>
        <taxon>Dikarya</taxon>
        <taxon>Ascomycota</taxon>
        <taxon>Pezizomycotina</taxon>
        <taxon>Sordariomycetes</taxon>
        <taxon>Xylariomycetidae</taxon>
        <taxon>Amphisphaeriales</taxon>
        <taxon>Sporocadaceae</taxon>
        <taxon>Pestalotiopsis</taxon>
    </lineage>
</organism>
<evidence type="ECO:0000256" key="2">
    <source>
        <dbReference type="ARBA" id="ARBA00023125"/>
    </source>
</evidence>
<dbReference type="PANTHER" id="PTHR47424:SF3">
    <property type="entry name" value="REGULATORY PROTEIN GAL4"/>
    <property type="match status" value="1"/>
</dbReference>
<keyword evidence="4" id="KW-0539">Nucleus</keyword>
<evidence type="ECO:0000313" key="7">
    <source>
        <dbReference type="EMBL" id="ETS84782.1"/>
    </source>
</evidence>
<dbReference type="InterPro" id="IPR051127">
    <property type="entry name" value="Fungal_SecMet_Regulators"/>
</dbReference>
<dbReference type="Proteomes" id="UP000030651">
    <property type="component" value="Unassembled WGS sequence"/>
</dbReference>
<evidence type="ECO:0000313" key="8">
    <source>
        <dbReference type="Proteomes" id="UP000030651"/>
    </source>
</evidence>
<name>W3XH90_PESFW</name>
<keyword evidence="3" id="KW-0804">Transcription</keyword>